<feature type="region of interest" description="Disordered" evidence="7">
    <location>
        <begin position="481"/>
        <end position="513"/>
    </location>
</feature>
<accession>A0A3Q7PJ15</accession>
<keyword evidence="8" id="KW-1133">Transmembrane helix</keyword>
<dbReference type="CDD" id="cd04048">
    <property type="entry name" value="C2A_Copine"/>
    <property type="match status" value="1"/>
</dbReference>
<dbReference type="RefSeq" id="XP_073748393.1">
    <property type="nucleotide sequence ID" value="XM_073892292.1"/>
</dbReference>
<dbReference type="GeneID" id="112826093"/>
<keyword evidence="8" id="KW-0812">Transmembrane</keyword>
<evidence type="ECO:0000256" key="3">
    <source>
        <dbReference type="ARBA" id="ARBA00013037"/>
    </source>
</evidence>
<dbReference type="GO" id="GO:0016316">
    <property type="term" value="F:phosphatidylinositol-3,4-bisphosphate 4-phosphatase activity"/>
    <property type="evidence" value="ECO:0007669"/>
    <property type="project" value="UniProtKB-EC"/>
</dbReference>
<dbReference type="AlphaFoldDB" id="A0A3Q7PJ15"/>
<comment type="catalytic activity">
    <reaction evidence="6">
        <text>1D-myo-inositol 3,4-bisphosphate + H2O = 1D-myo-inositol 3-phosphate + phosphate</text>
        <dbReference type="Rhea" id="RHEA:43388"/>
        <dbReference type="ChEBI" id="CHEBI:15377"/>
        <dbReference type="ChEBI" id="CHEBI:43474"/>
        <dbReference type="ChEBI" id="CHEBI:58401"/>
        <dbReference type="ChEBI" id="CHEBI:83241"/>
    </reaction>
</comment>
<reference key="1">
    <citation type="submission" date="2019-01" db="UniProtKB">
        <authorList>
            <consortium name="RefSeq"/>
        </authorList>
    </citation>
    <scope>IDENTIFICATION</scope>
</reference>
<dbReference type="InterPro" id="IPR039034">
    <property type="entry name" value="INPP4"/>
</dbReference>
<dbReference type="InterPro" id="IPR035892">
    <property type="entry name" value="C2_domain_sf"/>
</dbReference>
<evidence type="ECO:0000256" key="6">
    <source>
        <dbReference type="ARBA" id="ARBA00036183"/>
    </source>
</evidence>
<evidence type="ECO:0000256" key="8">
    <source>
        <dbReference type="SAM" id="Phobius"/>
    </source>
</evidence>
<keyword evidence="8" id="KW-0472">Membrane</keyword>
<organism evidence="10 11">
    <name type="scientific">Callorhinus ursinus</name>
    <name type="common">Northern fur seal</name>
    <dbReference type="NCBI Taxonomy" id="34884"/>
    <lineage>
        <taxon>Eukaryota</taxon>
        <taxon>Metazoa</taxon>
        <taxon>Chordata</taxon>
        <taxon>Craniata</taxon>
        <taxon>Vertebrata</taxon>
        <taxon>Euteleostomi</taxon>
        <taxon>Mammalia</taxon>
        <taxon>Eutheria</taxon>
        <taxon>Laurasiatheria</taxon>
        <taxon>Carnivora</taxon>
        <taxon>Caniformia</taxon>
        <taxon>Pinnipedia</taxon>
        <taxon>Otariidae</taxon>
        <taxon>Callorhinus</taxon>
    </lineage>
</organism>
<dbReference type="PANTHER" id="PTHR12187:SF3">
    <property type="entry name" value="INOSITOL POLYPHOSPHATE 4-PHOSPHATASE TYPE II"/>
    <property type="match status" value="1"/>
</dbReference>
<dbReference type="UniPathway" id="UPA00944"/>
<comment type="similarity">
    <text evidence="2">Belongs to the inositol 3,4-bisphosphate 4-phosphatase family.</text>
</comment>
<dbReference type="GO" id="GO:0005737">
    <property type="term" value="C:cytoplasm"/>
    <property type="evidence" value="ECO:0007669"/>
    <property type="project" value="TreeGrafter"/>
</dbReference>
<dbReference type="CTD" id="8821"/>
<feature type="region of interest" description="Disordered" evidence="7">
    <location>
        <begin position="1"/>
        <end position="22"/>
    </location>
</feature>
<gene>
    <name evidence="11" type="primary">INPP4B</name>
</gene>
<reference evidence="11" key="2">
    <citation type="submission" date="2025-08" db="UniProtKB">
        <authorList>
            <consortium name="RefSeq"/>
        </authorList>
    </citation>
    <scope>IDENTIFICATION</scope>
    <source>
        <tissue evidence="11">Blood</tissue>
    </source>
</reference>
<dbReference type="InParanoid" id="A0A3Q7PJ15"/>
<evidence type="ECO:0000313" key="10">
    <source>
        <dbReference type="Proteomes" id="UP000286641"/>
    </source>
</evidence>
<evidence type="ECO:0000259" key="9">
    <source>
        <dbReference type="PROSITE" id="PS50004"/>
    </source>
</evidence>
<name>A0A3Q7PJ15_CALUR</name>
<evidence type="ECO:0000313" key="11">
    <source>
        <dbReference type="RefSeq" id="XP_025730027.1"/>
    </source>
</evidence>
<dbReference type="RefSeq" id="XP_025730027.1">
    <property type="nucleotide sequence ID" value="XM_025874242.1"/>
</dbReference>
<dbReference type="FunFam" id="2.60.40.150:FF:000143">
    <property type="entry name" value="Type II inositol 3,4-bisphosphate 4-phosphatase"/>
    <property type="match status" value="1"/>
</dbReference>
<feature type="domain" description="C2" evidence="9">
    <location>
        <begin position="23"/>
        <end position="165"/>
    </location>
</feature>
<feature type="region of interest" description="Disordered" evidence="7">
    <location>
        <begin position="547"/>
        <end position="566"/>
    </location>
</feature>
<dbReference type="Gene3D" id="6.10.250.230">
    <property type="match status" value="1"/>
</dbReference>
<keyword evidence="4" id="KW-0378">Hydrolase</keyword>
<dbReference type="SUPFAM" id="SSF49562">
    <property type="entry name" value="C2 domain (Calcium/lipid-binding domain, CaLB)"/>
    <property type="match status" value="1"/>
</dbReference>
<dbReference type="EC" id="3.1.3.66" evidence="3"/>
<evidence type="ECO:0000256" key="2">
    <source>
        <dbReference type="ARBA" id="ARBA00006306"/>
    </source>
</evidence>
<dbReference type="InterPro" id="IPR000008">
    <property type="entry name" value="C2_dom"/>
</dbReference>
<keyword evidence="10" id="KW-1185">Reference proteome</keyword>
<evidence type="ECO:0000256" key="1">
    <source>
        <dbReference type="ARBA" id="ARBA00004847"/>
    </source>
</evidence>
<evidence type="ECO:0000256" key="4">
    <source>
        <dbReference type="ARBA" id="ARBA00022801"/>
    </source>
</evidence>
<feature type="transmembrane region" description="Helical" evidence="8">
    <location>
        <begin position="910"/>
        <end position="936"/>
    </location>
</feature>
<dbReference type="PANTHER" id="PTHR12187">
    <property type="entry name" value="AGAP000124-PA"/>
    <property type="match status" value="1"/>
</dbReference>
<evidence type="ECO:0000256" key="5">
    <source>
        <dbReference type="ARBA" id="ARBA00023098"/>
    </source>
</evidence>
<dbReference type="Proteomes" id="UP000286641">
    <property type="component" value="Unplaced"/>
</dbReference>
<comment type="pathway">
    <text evidence="1">Signal transduction; phosphatidylinositol signaling pathway.</text>
</comment>
<keyword evidence="5" id="KW-0443">Lipid metabolism</keyword>
<sequence length="939" mass="105998">MEIKEEGASEEGQHFLPTPQANDTGDFQFTSIQKIPNEPQLEFILACKDLVAPVRDRKLNTLVQISVIHPAEQGLTRYSSTEIVEGTRDPLFLTGVTFPSEYPIYEETKIKLTVYDVKDKSHDTVRTSVLPEHKDPLPEVGRSFLGYASFKVGELLKSKEQLLVLSLRTSDGGKVVGTIEVSVVKMGEIEDGEADHITTDVQGQKCALVCECTAPESVNGKDNFLFLNAVLKNPVCKLYRFPTSDNKWMRIREQMSESILSFHIPKELISLHIKEDLCRNQELKELGELSPHWDNLRKNVLTHCDQMVNVYQDILTELSKETGSSFKSSSSKGEKTLEFVPVNLHLQRMHVHSPHLKDALYDVITVGAPAAHFQGFKNGGLRKLLHRFEMERRNTGYQFIYYSPENTAKAKEVLSNINQLQPLIATHADLLLNSASQHSPDSLKNSLKMLSEKTELFVHAFKDQLVRSALLALYTARPGGVLKKPPSPKNSTEESCPQDPPPPMKRQDSIPHHSDYDEEEWDRVWANVGKSLNCIIAMVDKLIERDGGGEGGGGGSKGGEKDPSLVDPIITHPREDWYEKLYPLILTLKDCMGEVVNRAKQSLTFVLLQELAYSLPQCLMLTLRRDIVFSQALAGLVCGFIIKLHTSLHDPGFLQQLHTVGLIVQYEGLLSTYSDEIGMLEDMAVGISDLKKVAFKIIEAKSNDVLPVITGRREHYVVEVKLPAQMFEALPLQIKEGQLLHVYPVLFNVGINEQQTLAERFGDVSLQESINQENFELLKEYYMTFIEKMPPDYISHFQEQNDLKGLLENLHQNIQAKKRKNVEIMWLAATICRKLNGIRFTCCKSAKDRTSMSVTLEQCSILRDEHQLHKDFFIRALDCMRSRQTQGALNESDDPETGCLTDNKPTSRHFYPVALLLVSSHLLVVWLILSLALLLAKYQ</sequence>
<protein>
    <recommendedName>
        <fullName evidence="3">phosphatidylinositol-3,4-bisphosphate 4-phosphatase</fullName>
        <ecNumber evidence="3">3.1.3.66</ecNumber>
    </recommendedName>
</protein>
<evidence type="ECO:0000256" key="7">
    <source>
        <dbReference type="SAM" id="MobiDB-lite"/>
    </source>
</evidence>
<proteinExistence type="inferred from homology"/>
<dbReference type="Gene3D" id="2.60.40.150">
    <property type="entry name" value="C2 domain"/>
    <property type="match status" value="1"/>
</dbReference>
<dbReference type="PROSITE" id="PS50004">
    <property type="entry name" value="C2"/>
    <property type="match status" value="1"/>
</dbReference>
<feature type="compositionally biased region" description="Basic and acidic residues" evidence="7">
    <location>
        <begin position="1"/>
        <end position="13"/>
    </location>
</feature>